<protein>
    <submittedName>
        <fullName evidence="3">Uncharacterized protein</fullName>
    </submittedName>
</protein>
<keyword evidence="2" id="KW-0812">Transmembrane</keyword>
<keyword evidence="2" id="KW-0472">Membrane</keyword>
<dbReference type="AlphaFoldDB" id="A0A6C0LSD0"/>
<evidence type="ECO:0000256" key="2">
    <source>
        <dbReference type="SAM" id="Phobius"/>
    </source>
</evidence>
<name>A0A6C0LSD0_9ZZZZ</name>
<evidence type="ECO:0000313" key="3">
    <source>
        <dbReference type="EMBL" id="QHU33659.1"/>
    </source>
</evidence>
<keyword evidence="2" id="KW-1133">Transmembrane helix</keyword>
<accession>A0A6C0LSD0</accession>
<feature type="region of interest" description="Disordered" evidence="1">
    <location>
        <begin position="113"/>
        <end position="133"/>
    </location>
</feature>
<dbReference type="EMBL" id="MN740560">
    <property type="protein sequence ID" value="QHU33659.1"/>
    <property type="molecule type" value="Genomic_DNA"/>
</dbReference>
<reference evidence="3" key="1">
    <citation type="journal article" date="2020" name="Nature">
        <title>Giant virus diversity and host interactions through global metagenomics.</title>
        <authorList>
            <person name="Schulz F."/>
            <person name="Roux S."/>
            <person name="Paez-Espino D."/>
            <person name="Jungbluth S."/>
            <person name="Walsh D.A."/>
            <person name="Denef V.J."/>
            <person name="McMahon K.D."/>
            <person name="Konstantinidis K.T."/>
            <person name="Eloe-Fadrosh E.A."/>
            <person name="Kyrpides N.C."/>
            <person name="Woyke T."/>
        </authorList>
    </citation>
    <scope>NUCLEOTIDE SEQUENCE</scope>
    <source>
        <strain evidence="3">GVMAG-S-1016704-121</strain>
    </source>
</reference>
<proteinExistence type="predicted"/>
<feature type="transmembrane region" description="Helical" evidence="2">
    <location>
        <begin position="73"/>
        <end position="97"/>
    </location>
</feature>
<organism evidence="3">
    <name type="scientific">viral metagenome</name>
    <dbReference type="NCBI Taxonomy" id="1070528"/>
    <lineage>
        <taxon>unclassified sequences</taxon>
        <taxon>metagenomes</taxon>
        <taxon>organismal metagenomes</taxon>
    </lineage>
</organism>
<evidence type="ECO:0000256" key="1">
    <source>
        <dbReference type="SAM" id="MobiDB-lite"/>
    </source>
</evidence>
<sequence>MACIAEKSIIKSKEAIKNARSLELASLQTQIIRLDGELTGKKDEWQLLENQIDALTIQLGKTRDDIKKTRKSLSGVIGGFGGMVGLILVVIGVIWYMKRRKSSPTEKPVDTWTMPVYTPSNDEPKVEPKTEATSTAISIPKLNLSNTGGTVEKTNKISPEIRRRIAKYELEALL</sequence>